<sequence length="51" mass="5645">YTCVFLGEARCIGGQVIISGPSLSSWRCEGEDANIKYDPLMIYLDALQYGQ</sequence>
<dbReference type="AlphaFoldDB" id="A0AAV4Q045"/>
<reference evidence="1 2" key="1">
    <citation type="submission" date="2021-06" db="EMBL/GenBank/DDBJ databases">
        <title>Caerostris darwini draft genome.</title>
        <authorList>
            <person name="Kono N."/>
            <person name="Arakawa K."/>
        </authorList>
    </citation>
    <scope>NUCLEOTIDE SEQUENCE [LARGE SCALE GENOMIC DNA]</scope>
</reference>
<evidence type="ECO:0000313" key="2">
    <source>
        <dbReference type="Proteomes" id="UP001054837"/>
    </source>
</evidence>
<evidence type="ECO:0000313" key="1">
    <source>
        <dbReference type="EMBL" id="GIY02692.1"/>
    </source>
</evidence>
<proteinExistence type="predicted"/>
<accession>A0AAV4Q045</accession>
<feature type="non-terminal residue" evidence="1">
    <location>
        <position position="1"/>
    </location>
</feature>
<dbReference type="EMBL" id="BPLQ01003722">
    <property type="protein sequence ID" value="GIY02692.1"/>
    <property type="molecule type" value="Genomic_DNA"/>
</dbReference>
<comment type="caution">
    <text evidence="1">The sequence shown here is derived from an EMBL/GenBank/DDBJ whole genome shotgun (WGS) entry which is preliminary data.</text>
</comment>
<organism evidence="1 2">
    <name type="scientific">Caerostris darwini</name>
    <dbReference type="NCBI Taxonomy" id="1538125"/>
    <lineage>
        <taxon>Eukaryota</taxon>
        <taxon>Metazoa</taxon>
        <taxon>Ecdysozoa</taxon>
        <taxon>Arthropoda</taxon>
        <taxon>Chelicerata</taxon>
        <taxon>Arachnida</taxon>
        <taxon>Araneae</taxon>
        <taxon>Araneomorphae</taxon>
        <taxon>Entelegynae</taxon>
        <taxon>Araneoidea</taxon>
        <taxon>Araneidae</taxon>
        <taxon>Caerostris</taxon>
    </lineage>
</organism>
<gene>
    <name evidence="1" type="ORF">CDAR_76061</name>
</gene>
<dbReference type="Proteomes" id="UP001054837">
    <property type="component" value="Unassembled WGS sequence"/>
</dbReference>
<protein>
    <submittedName>
        <fullName evidence="1">Uncharacterized protein</fullName>
    </submittedName>
</protein>
<name>A0AAV4Q045_9ARAC</name>
<keyword evidence="2" id="KW-1185">Reference proteome</keyword>